<reference evidence="2 6" key="1">
    <citation type="journal article" date="2011" name="Nature">
        <title>The Medicago genome provides insight into the evolution of rhizobial symbioses.</title>
        <authorList>
            <person name="Young N.D."/>
            <person name="Debelle F."/>
            <person name="Oldroyd G.E."/>
            <person name="Geurts R."/>
            <person name="Cannon S.B."/>
            <person name="Udvardi M.K."/>
            <person name="Benedito V.A."/>
            <person name="Mayer K.F."/>
            <person name="Gouzy J."/>
            <person name="Schoof H."/>
            <person name="Van de Peer Y."/>
            <person name="Proost S."/>
            <person name="Cook D.R."/>
            <person name="Meyers B.C."/>
            <person name="Spannagl M."/>
            <person name="Cheung F."/>
            <person name="De Mita S."/>
            <person name="Krishnakumar V."/>
            <person name="Gundlach H."/>
            <person name="Zhou S."/>
            <person name="Mudge J."/>
            <person name="Bharti A.K."/>
            <person name="Murray J.D."/>
            <person name="Naoumkina M.A."/>
            <person name="Rosen B."/>
            <person name="Silverstein K.A."/>
            <person name="Tang H."/>
            <person name="Rombauts S."/>
            <person name="Zhao P.X."/>
            <person name="Zhou P."/>
            <person name="Barbe V."/>
            <person name="Bardou P."/>
            <person name="Bechner M."/>
            <person name="Bellec A."/>
            <person name="Berger A."/>
            <person name="Berges H."/>
            <person name="Bidwell S."/>
            <person name="Bisseling T."/>
            <person name="Choisne N."/>
            <person name="Couloux A."/>
            <person name="Denny R."/>
            <person name="Deshpande S."/>
            <person name="Dai X."/>
            <person name="Doyle J.J."/>
            <person name="Dudez A.M."/>
            <person name="Farmer A.D."/>
            <person name="Fouteau S."/>
            <person name="Franken C."/>
            <person name="Gibelin C."/>
            <person name="Gish J."/>
            <person name="Goldstein S."/>
            <person name="Gonzalez A.J."/>
            <person name="Green P.J."/>
            <person name="Hallab A."/>
            <person name="Hartog M."/>
            <person name="Hua A."/>
            <person name="Humphray S.J."/>
            <person name="Jeong D.H."/>
            <person name="Jing Y."/>
            <person name="Jocker A."/>
            <person name="Kenton S.M."/>
            <person name="Kim D.J."/>
            <person name="Klee K."/>
            <person name="Lai H."/>
            <person name="Lang C."/>
            <person name="Lin S."/>
            <person name="Macmil S.L."/>
            <person name="Magdelenat G."/>
            <person name="Matthews L."/>
            <person name="McCorrison J."/>
            <person name="Monaghan E.L."/>
            <person name="Mun J.H."/>
            <person name="Najar F.Z."/>
            <person name="Nicholson C."/>
            <person name="Noirot C."/>
            <person name="O'Bleness M."/>
            <person name="Paule C.R."/>
            <person name="Poulain J."/>
            <person name="Prion F."/>
            <person name="Qin B."/>
            <person name="Qu C."/>
            <person name="Retzel E.F."/>
            <person name="Riddle C."/>
            <person name="Sallet E."/>
            <person name="Samain S."/>
            <person name="Samson N."/>
            <person name="Sanders I."/>
            <person name="Saurat O."/>
            <person name="Scarpelli C."/>
            <person name="Schiex T."/>
            <person name="Segurens B."/>
            <person name="Severin A.J."/>
            <person name="Sherrier D.J."/>
            <person name="Shi R."/>
            <person name="Sims S."/>
            <person name="Singer S.R."/>
            <person name="Sinharoy S."/>
            <person name="Sterck L."/>
            <person name="Viollet A."/>
            <person name="Wang B.B."/>
            <person name="Wang K."/>
            <person name="Wang M."/>
            <person name="Wang X."/>
            <person name="Warfsmann J."/>
            <person name="Weissenbach J."/>
            <person name="White D.D."/>
            <person name="White J.D."/>
            <person name="Wiley G.B."/>
            <person name="Wincker P."/>
            <person name="Xing Y."/>
            <person name="Yang L."/>
            <person name="Yao Z."/>
            <person name="Ying F."/>
            <person name="Zhai J."/>
            <person name="Zhou L."/>
            <person name="Zuber A."/>
            <person name="Denarie J."/>
            <person name="Dixon R.A."/>
            <person name="May G.D."/>
            <person name="Schwartz D.C."/>
            <person name="Rogers J."/>
            <person name="Quetier F."/>
            <person name="Town C.D."/>
            <person name="Roe B.A."/>
        </authorList>
    </citation>
    <scope>NUCLEOTIDE SEQUENCE [LARGE SCALE GENOMIC DNA]</scope>
    <source>
        <strain evidence="2">A17</strain>
        <strain evidence="5 6">cv. Jemalong A17</strain>
    </source>
</reference>
<evidence type="ECO:0000313" key="7">
    <source>
        <dbReference type="Proteomes" id="UP000265566"/>
    </source>
</evidence>
<feature type="region of interest" description="Disordered" evidence="1">
    <location>
        <begin position="1"/>
        <end position="20"/>
    </location>
</feature>
<accession>G7JWG4</accession>
<feature type="compositionally biased region" description="Low complexity" evidence="1">
    <location>
        <begin position="100"/>
        <end position="115"/>
    </location>
</feature>
<dbReference type="EnsemblPlants" id="AES96836">
    <property type="protein sequence ID" value="AES96836"/>
    <property type="gene ID" value="MTR_5g042100"/>
</dbReference>
<evidence type="ECO:0000313" key="2">
    <source>
        <dbReference type="EMBL" id="AES96836.1"/>
    </source>
</evidence>
<dbReference type="EMBL" id="PSQE01000005">
    <property type="protein sequence ID" value="RHN55443.1"/>
    <property type="molecule type" value="Genomic_DNA"/>
</dbReference>
<proteinExistence type="evidence at transcript level"/>
<protein>
    <submittedName>
        <fullName evidence="2 3">Invertase</fullName>
    </submittedName>
    <submittedName>
        <fullName evidence="4">Putative glycosyl hydrolase, five-bladed beta-propellor domain-containing protein</fullName>
    </submittedName>
</protein>
<dbReference type="OrthoDB" id="3510at2759"/>
<keyword evidence="4" id="KW-0378">Hydrolase</keyword>
<reference evidence="7" key="4">
    <citation type="journal article" date="2018" name="Nat. Plants">
        <title>Whole-genome landscape of Medicago truncatula symbiotic genes.</title>
        <authorList>
            <person name="Pecrix Y."/>
            <person name="Staton S.E."/>
            <person name="Sallet E."/>
            <person name="Lelandais-Briere C."/>
            <person name="Moreau S."/>
            <person name="Carrere S."/>
            <person name="Blein T."/>
            <person name="Jardinaud M.F."/>
            <person name="Latrasse D."/>
            <person name="Zouine M."/>
            <person name="Zahm M."/>
            <person name="Kreplak J."/>
            <person name="Mayjonade B."/>
            <person name="Satge C."/>
            <person name="Perez M."/>
            <person name="Cauet S."/>
            <person name="Marande W."/>
            <person name="Chantry-Darmon C."/>
            <person name="Lopez-Roques C."/>
            <person name="Bouchez O."/>
            <person name="Berard A."/>
            <person name="Debelle F."/>
            <person name="Munos S."/>
            <person name="Bendahmane A."/>
            <person name="Berges H."/>
            <person name="Niebel A."/>
            <person name="Buitink J."/>
            <person name="Frugier F."/>
            <person name="Benhamed M."/>
            <person name="Crespi M."/>
            <person name="Gouzy J."/>
            <person name="Gamas P."/>
        </authorList>
    </citation>
    <scope>NUCLEOTIDE SEQUENCE [LARGE SCALE GENOMIC DNA]</scope>
    <source>
        <strain evidence="7">cv. Jemalong A17</strain>
    </source>
</reference>
<reference evidence="4" key="5">
    <citation type="journal article" date="2018" name="Nat. Plants">
        <title>Whole-genome landscape of Medicago truncatula symbiotic genes.</title>
        <authorList>
            <person name="Pecrix Y."/>
            <person name="Gamas P."/>
            <person name="Carrere S."/>
        </authorList>
    </citation>
    <scope>NUCLEOTIDE SEQUENCE</scope>
    <source>
        <tissue evidence="4">Leaves</tissue>
    </source>
</reference>
<evidence type="ECO:0000313" key="3">
    <source>
        <dbReference type="EMBL" id="QMS54625.1"/>
    </source>
</evidence>
<dbReference type="Gramene" id="rna30624">
    <property type="protein sequence ID" value="RHN55443.1"/>
    <property type="gene ID" value="gene30624"/>
</dbReference>
<dbReference type="SUPFAM" id="SSF75005">
    <property type="entry name" value="Arabinanase/levansucrase/invertase"/>
    <property type="match status" value="2"/>
</dbReference>
<dbReference type="KEGG" id="mtr:11419107"/>
<evidence type="ECO:0000313" key="6">
    <source>
        <dbReference type="Proteomes" id="UP000002051"/>
    </source>
</evidence>
<feature type="compositionally biased region" description="Low complexity" evidence="1">
    <location>
        <begin position="65"/>
        <end position="86"/>
    </location>
</feature>
<dbReference type="eggNOG" id="KOG2084">
    <property type="taxonomic scope" value="Eukaryota"/>
</dbReference>
<sequence length="487" mass="54164">MDSSSSSLTSMALPSLKPYNLKNPTSTLIQSWSCSHKPNTLTLVSSNHSLTTKFQSFLLHCSTKPDTNTNNDTHNKNNNEPNSLSNKNHKESQQEEENEAFSSASSSLQSSSSTSSLCSRGLVFDLGFSNSWDSEDIGSPVVKRFQSDEEERWYMWYHGRPKGKPSNDLIGLAISSNGVHWERGGGPAKSSSDVGFVMNCGKDWWGFDTRGIRPSGLLIMSSYRVRGSNAVYWLYYTGYGSESVEFRDHSFEFSFDNPNGLNHENFGKGKILKSLPGLAISQDGRNWARIEGEHHSGALIDVGKEKDWDSLFISSPQVVYHGNGDLRMYYHSFDKEKGEFCIGIARSRDGIRWLKLGKIMGGGKVGSFDELGVMNACVTRNKSGGNYVMVYEGVGSNGRRCIGVAVSPDGLMEWVRVQDEAILMPSDEGCWDDKDVGSPCFVYMDNEENEWRLYYRGVGNGGRVGIGMAVSEGKDIRSFRRWTGFHV</sequence>
<dbReference type="EMBL" id="CM001221">
    <property type="protein sequence ID" value="AES96836.1"/>
    <property type="molecule type" value="Genomic_DNA"/>
</dbReference>
<dbReference type="Proteomes" id="UP000265566">
    <property type="component" value="Chromosome 5"/>
</dbReference>
<feature type="compositionally biased region" description="Low complexity" evidence="1">
    <location>
        <begin position="1"/>
        <end position="16"/>
    </location>
</feature>
<dbReference type="OMA" id="DWDSLFI"/>
<evidence type="ECO:0000313" key="5">
    <source>
        <dbReference type="EnsemblPlants" id="AES96836"/>
    </source>
</evidence>
<name>G7JWG4_MEDTR</name>
<dbReference type="PANTHER" id="PTHR35279:SF1">
    <property type="entry name" value="ARABINANASE_LEVANSUCRASE_INVERTASE"/>
    <property type="match status" value="1"/>
</dbReference>
<keyword evidence="6" id="KW-1185">Reference proteome</keyword>
<dbReference type="Proteomes" id="UP000002051">
    <property type="component" value="Chromosome 5"/>
</dbReference>
<evidence type="ECO:0000313" key="4">
    <source>
        <dbReference type="EMBL" id="RHN55443.1"/>
    </source>
</evidence>
<dbReference type="InterPro" id="IPR023296">
    <property type="entry name" value="Glyco_hydro_beta-prop_sf"/>
</dbReference>
<evidence type="ECO:0000256" key="1">
    <source>
        <dbReference type="SAM" id="MobiDB-lite"/>
    </source>
</evidence>
<reference evidence="2 6" key="2">
    <citation type="journal article" date="2014" name="BMC Genomics">
        <title>An improved genome release (version Mt4.0) for the model legume Medicago truncatula.</title>
        <authorList>
            <person name="Tang H."/>
            <person name="Krishnakumar V."/>
            <person name="Bidwell S."/>
            <person name="Rosen B."/>
            <person name="Chan A."/>
            <person name="Zhou S."/>
            <person name="Gentzbittel L."/>
            <person name="Childs K.L."/>
            <person name="Yandell M."/>
            <person name="Gundlach H."/>
            <person name="Mayer K.F."/>
            <person name="Schwartz D.C."/>
            <person name="Town C.D."/>
        </authorList>
    </citation>
    <scope>GENOME REANNOTATION</scope>
    <source>
        <strain evidence="5 6">cv. Jemalong A17</strain>
    </source>
</reference>
<dbReference type="Gene3D" id="2.115.10.20">
    <property type="entry name" value="Glycosyl hydrolase domain, family 43"/>
    <property type="match status" value="2"/>
</dbReference>
<dbReference type="PaxDb" id="3880-AES96836"/>
<dbReference type="AlphaFoldDB" id="G7JWG4"/>
<gene>
    <name evidence="5" type="primary">11419107</name>
    <name evidence="2" type="ordered locus">MTR_5g042100</name>
    <name evidence="4" type="ORF">MtrunA17_Chr5g0417831</name>
</gene>
<dbReference type="GO" id="GO:0016787">
    <property type="term" value="F:hydrolase activity"/>
    <property type="evidence" value="ECO:0007669"/>
    <property type="project" value="UniProtKB-KW"/>
</dbReference>
<feature type="region of interest" description="Disordered" evidence="1">
    <location>
        <begin position="65"/>
        <end position="115"/>
    </location>
</feature>
<dbReference type="PANTHER" id="PTHR35279">
    <property type="match status" value="1"/>
</dbReference>
<organism evidence="2 6">
    <name type="scientific">Medicago truncatula</name>
    <name type="common">Barrel medic</name>
    <name type="synonym">Medicago tribuloides</name>
    <dbReference type="NCBI Taxonomy" id="3880"/>
    <lineage>
        <taxon>Eukaryota</taxon>
        <taxon>Viridiplantae</taxon>
        <taxon>Streptophyta</taxon>
        <taxon>Embryophyta</taxon>
        <taxon>Tracheophyta</taxon>
        <taxon>Spermatophyta</taxon>
        <taxon>Magnoliopsida</taxon>
        <taxon>eudicotyledons</taxon>
        <taxon>Gunneridae</taxon>
        <taxon>Pentapetalae</taxon>
        <taxon>rosids</taxon>
        <taxon>fabids</taxon>
        <taxon>Fabales</taxon>
        <taxon>Fabaceae</taxon>
        <taxon>Papilionoideae</taxon>
        <taxon>50 kb inversion clade</taxon>
        <taxon>NPAAA clade</taxon>
        <taxon>Hologalegina</taxon>
        <taxon>IRL clade</taxon>
        <taxon>Trifolieae</taxon>
        <taxon>Medicago</taxon>
    </lineage>
</organism>
<reference evidence="3" key="6">
    <citation type="submission" date="2019-10" db="EMBL/GenBank/DDBJ databases">
        <authorList>
            <person name="Wang J.X."/>
        </authorList>
    </citation>
    <scope>NUCLEOTIDE SEQUENCE</scope>
    <source>
        <strain evidence="3">Medtr5g042100</strain>
    </source>
</reference>
<reference evidence="5" key="3">
    <citation type="submission" date="2015-04" db="UniProtKB">
        <authorList>
            <consortium name="EnsemblPlants"/>
        </authorList>
    </citation>
    <scope>IDENTIFICATION</scope>
    <source>
        <strain evidence="5">cv. Jemalong A17</strain>
    </source>
</reference>
<dbReference type="HOGENOM" id="CLU_041216_0_0_1"/>
<dbReference type="EMBL" id="MN623107">
    <property type="protein sequence ID" value="QMS54625.1"/>
    <property type="molecule type" value="mRNA"/>
</dbReference>
<dbReference type="STRING" id="3880.G7JWG4"/>